<dbReference type="KEGG" id="mpj:MPNE_0033"/>
<dbReference type="GeneID" id="66609329"/>
<dbReference type="EMBL" id="CP002077">
    <property type="protein sequence ID" value="ADK87228.1"/>
    <property type="molecule type" value="Genomic_DNA"/>
</dbReference>
<dbReference type="InterPro" id="IPR015268">
    <property type="entry name" value="DUF1948"/>
</dbReference>
<gene>
    <name evidence="1" type="ordered locus">MPNE_0033</name>
</gene>
<dbReference type="Proteomes" id="UP000007756">
    <property type="component" value="Chromosome"/>
</dbReference>
<dbReference type="SUPFAM" id="SSF48013">
    <property type="entry name" value="NusB-like"/>
    <property type="match status" value="1"/>
</dbReference>
<evidence type="ECO:0000313" key="2">
    <source>
        <dbReference type="Proteomes" id="UP000007756"/>
    </source>
</evidence>
<dbReference type="RefSeq" id="WP_014574845.1">
    <property type="nucleotide sequence ID" value="NZ_CP010546.1"/>
</dbReference>
<dbReference type="STRING" id="722438.F539_00165"/>
<dbReference type="PATRIC" id="fig|722438.3.peg.31"/>
<proteinExistence type="predicted"/>
<name>A0A0H3DNE6_MYCPB</name>
<organism evidence="1 2">
    <name type="scientific">Mycoplasmoides pneumoniae (strain ATCC 15531 / DSM 23978 / CIP 103766 / NBRC 14401 / NCTC 10119 / FH)</name>
    <name type="common">Mycoplasma pneumoniae</name>
    <dbReference type="NCBI Taxonomy" id="722438"/>
    <lineage>
        <taxon>Bacteria</taxon>
        <taxon>Bacillati</taxon>
        <taxon>Mycoplasmatota</taxon>
        <taxon>Mycoplasmoidales</taxon>
        <taxon>Mycoplasmoidaceae</taxon>
        <taxon>Mycoplasmoides</taxon>
    </lineage>
</organism>
<dbReference type="InterPro" id="IPR035926">
    <property type="entry name" value="NusB-like_sf"/>
</dbReference>
<dbReference type="AlphaFoldDB" id="A0A0H3DNE6"/>
<dbReference type="eggNOG" id="ENOG5031ZA8">
    <property type="taxonomic scope" value="Bacteria"/>
</dbReference>
<reference evidence="1 2" key="1">
    <citation type="journal article" date="2010" name="Appl. Environ. Microbiol.">
        <title>Targeted chromosomal knockouts in Mycoplasma pneumoniae.</title>
        <authorList>
            <person name="Krishnakumar R."/>
            <person name="Assad-Garcia N."/>
            <person name="Benders G.A."/>
            <person name="Phan Q."/>
            <person name="Montague M.G."/>
            <person name="Glass J.I."/>
        </authorList>
    </citation>
    <scope>NUCLEOTIDE SEQUENCE [LARGE SCALE GENOMIC DNA]</scope>
    <source>
        <strain evidence="2">ATCC 15531 / DSM 22911 / NBRC 14401 / NCTC 10119 / FH</strain>
    </source>
</reference>
<accession>A0A0H3DNE6</accession>
<evidence type="ECO:0000313" key="1">
    <source>
        <dbReference type="EMBL" id="ADK87228.1"/>
    </source>
</evidence>
<dbReference type="HOGENOM" id="CLU_1766001_0_0_14"/>
<protein>
    <submittedName>
        <fullName evidence="1">Uncharacterized protein</fullName>
    </submittedName>
</protein>
<dbReference type="Gene3D" id="1.10.940.10">
    <property type="entry name" value="NusB-like"/>
    <property type="match status" value="1"/>
</dbReference>
<sequence>MNGTTSKLTRTQRRIAIVEFIFATLFFLPKTADQIQAAFLDYDVPERPLNDWQKEIVKVFSERCVEFIELIENQQQRNQAEVQSKYNKVSGKKVDLLTKAVILCALSEQHAQATDKPLLISEALLIMDHYSQVPEKKQTHALLDKLL</sequence>
<dbReference type="PaxDb" id="722438-MPNE_0033"/>
<dbReference type="Pfam" id="PF09185">
    <property type="entry name" value="DUF1948"/>
    <property type="match status" value="1"/>
</dbReference>